<proteinExistence type="predicted"/>
<comment type="caution">
    <text evidence="2">The sequence shown here is derived from an EMBL/GenBank/DDBJ whole genome shotgun (WGS) entry which is preliminary data.</text>
</comment>
<dbReference type="Proteomes" id="UP000689129">
    <property type="component" value="Unassembled WGS sequence"/>
</dbReference>
<name>A0A8I3AXK5_VERLO</name>
<organism evidence="2 3">
    <name type="scientific">Verticillium longisporum</name>
    <name type="common">Verticillium dahliae var. longisporum</name>
    <dbReference type="NCBI Taxonomy" id="100787"/>
    <lineage>
        <taxon>Eukaryota</taxon>
        <taxon>Fungi</taxon>
        <taxon>Dikarya</taxon>
        <taxon>Ascomycota</taxon>
        <taxon>Pezizomycotina</taxon>
        <taxon>Sordariomycetes</taxon>
        <taxon>Hypocreomycetidae</taxon>
        <taxon>Glomerellales</taxon>
        <taxon>Plectosphaerellaceae</taxon>
        <taxon>Verticillium</taxon>
    </lineage>
</organism>
<gene>
    <name evidence="2" type="ORF">HYQ45_000411</name>
</gene>
<reference evidence="2" key="1">
    <citation type="journal article" date="2021" name="Mol. Plant Pathol.">
        <title>A 20-kb lineage-specific genomic region tames virulence in pathogenic amphidiploid Verticillium longisporum.</title>
        <authorList>
            <person name="Harting R."/>
            <person name="Starke J."/>
            <person name="Kusch H."/>
            <person name="Poggeler S."/>
            <person name="Maurus I."/>
            <person name="Schluter R."/>
            <person name="Landesfeind M."/>
            <person name="Bulla I."/>
            <person name="Nowrousian M."/>
            <person name="de Jonge R."/>
            <person name="Stahlhut G."/>
            <person name="Hoff K.J."/>
            <person name="Asshauer K.P."/>
            <person name="Thurmer A."/>
            <person name="Stanke M."/>
            <person name="Daniel R."/>
            <person name="Morgenstern B."/>
            <person name="Thomma B.P.H.J."/>
            <person name="Kronstad J.W."/>
            <person name="Braus-Stromeyer S.A."/>
            <person name="Braus G.H."/>
        </authorList>
    </citation>
    <scope>NUCLEOTIDE SEQUENCE</scope>
    <source>
        <strain evidence="2">Vl32</strain>
    </source>
</reference>
<accession>A0A8I3AXK5</accession>
<dbReference type="AlphaFoldDB" id="A0A8I3AXK5"/>
<protein>
    <submittedName>
        <fullName evidence="2">Uncharacterized protein</fullName>
    </submittedName>
</protein>
<dbReference type="EMBL" id="JAEMWZ010000007">
    <property type="protein sequence ID" value="KAG7143329.1"/>
    <property type="molecule type" value="Genomic_DNA"/>
</dbReference>
<evidence type="ECO:0000256" key="1">
    <source>
        <dbReference type="SAM" id="MobiDB-lite"/>
    </source>
</evidence>
<evidence type="ECO:0000313" key="2">
    <source>
        <dbReference type="EMBL" id="KAG7143329.1"/>
    </source>
</evidence>
<evidence type="ECO:0000313" key="3">
    <source>
        <dbReference type="Proteomes" id="UP000689129"/>
    </source>
</evidence>
<sequence length="83" mass="8984">MSCKPARSGQANPRQKFHSRPQVSIAAEELTIDKLGQGLQWMWHGISRSTYLVSGAVTLLRTTTASSKVEPDVMGGTATYCMG</sequence>
<feature type="region of interest" description="Disordered" evidence="1">
    <location>
        <begin position="1"/>
        <end position="21"/>
    </location>
</feature>